<evidence type="ECO:0000256" key="4">
    <source>
        <dbReference type="ARBA" id="ARBA00022553"/>
    </source>
</evidence>
<dbReference type="GO" id="GO:0000155">
    <property type="term" value="F:phosphorelay sensor kinase activity"/>
    <property type="evidence" value="ECO:0007669"/>
    <property type="project" value="UniProtKB-UniRule"/>
</dbReference>
<evidence type="ECO:0000256" key="10">
    <source>
        <dbReference type="ARBA" id="ARBA00022989"/>
    </source>
</evidence>
<dbReference type="EMBL" id="DQHO01000022">
    <property type="protein sequence ID" value="HCS93743.1"/>
    <property type="molecule type" value="Genomic_DNA"/>
</dbReference>
<evidence type="ECO:0000259" key="15">
    <source>
        <dbReference type="PROSITE" id="PS50109"/>
    </source>
</evidence>
<reference evidence="16 17" key="1">
    <citation type="journal article" date="2018" name="Nat. Biotechnol.">
        <title>A standardized bacterial taxonomy based on genome phylogeny substantially revises the tree of life.</title>
        <authorList>
            <person name="Parks D.H."/>
            <person name="Chuvochina M."/>
            <person name="Waite D.W."/>
            <person name="Rinke C."/>
            <person name="Skarshewski A."/>
            <person name="Chaumeil P.A."/>
            <person name="Hugenholtz P."/>
        </authorList>
    </citation>
    <scope>NUCLEOTIDE SEQUENCE [LARGE SCALE GENOMIC DNA]</scope>
    <source>
        <strain evidence="16">UBA11306</strain>
    </source>
</reference>
<dbReference type="Gene3D" id="3.30.565.10">
    <property type="entry name" value="Histidine kinase-like ATPase, C-terminal domain"/>
    <property type="match status" value="1"/>
</dbReference>
<keyword evidence="6 14" id="KW-0812">Transmembrane</keyword>
<evidence type="ECO:0000256" key="3">
    <source>
        <dbReference type="ARBA" id="ARBA00022475"/>
    </source>
</evidence>
<dbReference type="GO" id="GO:0005886">
    <property type="term" value="C:plasma membrane"/>
    <property type="evidence" value="ECO:0007669"/>
    <property type="project" value="UniProtKB-SubCell"/>
</dbReference>
<dbReference type="GO" id="GO:0005524">
    <property type="term" value="F:ATP binding"/>
    <property type="evidence" value="ECO:0007669"/>
    <property type="project" value="UniProtKB-UniRule"/>
</dbReference>
<evidence type="ECO:0000256" key="1">
    <source>
        <dbReference type="ARBA" id="ARBA00000085"/>
    </source>
</evidence>
<dbReference type="Proteomes" id="UP000262195">
    <property type="component" value="Unassembled WGS sequence"/>
</dbReference>
<dbReference type="PROSITE" id="PS50109">
    <property type="entry name" value="HIS_KIN"/>
    <property type="match status" value="1"/>
</dbReference>
<dbReference type="RefSeq" id="WP_022796696.1">
    <property type="nucleotide sequence ID" value="NZ_JBQEAI010000004.1"/>
</dbReference>
<dbReference type="InterPro" id="IPR005467">
    <property type="entry name" value="His_kinase_dom"/>
</dbReference>
<dbReference type="AlphaFoldDB" id="A0A3D4S4K6"/>
<dbReference type="Pfam" id="PF02518">
    <property type="entry name" value="HATPase_c"/>
    <property type="match status" value="1"/>
</dbReference>
<comment type="catalytic activity">
    <reaction evidence="1 13">
        <text>ATP + protein L-histidine = ADP + protein N-phospho-L-histidine.</text>
        <dbReference type="EC" id="2.7.13.3"/>
    </reaction>
</comment>
<comment type="caution">
    <text evidence="16">The sequence shown here is derived from an EMBL/GenBank/DDBJ whole genome shotgun (WGS) entry which is preliminary data.</text>
</comment>
<dbReference type="InterPro" id="IPR050482">
    <property type="entry name" value="Sensor_HK_TwoCompSys"/>
</dbReference>
<proteinExistence type="predicted"/>
<dbReference type="EC" id="2.7.13.3" evidence="13"/>
<dbReference type="PANTHER" id="PTHR24421">
    <property type="entry name" value="NITRATE/NITRITE SENSOR PROTEIN NARX-RELATED"/>
    <property type="match status" value="1"/>
</dbReference>
<keyword evidence="12 13" id="KW-0472">Membrane</keyword>
<dbReference type="STRING" id="1121105.GCA_000421665_01430"/>
<keyword evidence="3 13" id="KW-1003">Cell membrane</keyword>
<keyword evidence="5 13" id="KW-0808">Transferase</keyword>
<dbReference type="Gene3D" id="1.20.5.1930">
    <property type="match status" value="1"/>
</dbReference>
<keyword evidence="11 13" id="KW-0902">Two-component regulatory system</keyword>
<evidence type="ECO:0000256" key="9">
    <source>
        <dbReference type="ARBA" id="ARBA00022840"/>
    </source>
</evidence>
<name>A0A3D4S4K6_9ENTE</name>
<evidence type="ECO:0000256" key="14">
    <source>
        <dbReference type="SAM" id="Phobius"/>
    </source>
</evidence>
<evidence type="ECO:0000256" key="5">
    <source>
        <dbReference type="ARBA" id="ARBA00022679"/>
    </source>
</evidence>
<accession>A0A3D4S4K6</accession>
<dbReference type="SMART" id="SM00387">
    <property type="entry name" value="HATPase_c"/>
    <property type="match status" value="1"/>
</dbReference>
<evidence type="ECO:0000256" key="12">
    <source>
        <dbReference type="ARBA" id="ARBA00023136"/>
    </source>
</evidence>
<dbReference type="GO" id="GO:0046983">
    <property type="term" value="F:protein dimerization activity"/>
    <property type="evidence" value="ECO:0007669"/>
    <property type="project" value="InterPro"/>
</dbReference>
<keyword evidence="9 13" id="KW-0067">ATP-binding</keyword>
<dbReference type="PANTHER" id="PTHR24421:SF37">
    <property type="entry name" value="SENSOR HISTIDINE KINASE NARS"/>
    <property type="match status" value="1"/>
</dbReference>
<gene>
    <name evidence="16" type="ORF">DIW15_03410</name>
</gene>
<sequence>MNTTSKLLKYFSVLGIFAGMVTFILIFTFKDFIVISDDTRQQVIRLTITTVLICLAFTFIFSLLLLVMERAIEKNVAERLDWLVLGNYNHAIFDRDTVNWFGLSFSVSKYAEPINEVRQKIMNLSSDIQTLSAKPSFIGSETREELLEQERHRIARELHDSVSQQLFAVMMMLSAINEEGSLDLPTLKKQLVLIEGIVNEAQIEMRALLLHLRPTKLEGKTLREGIISLLNELSSKVNMEIKWDIEDIRLLPGNEVHLFRIVQELLSNTLRHAKAKTLELYLTEGKSQYNLRVVDDGIGFDPEVVKNGSYGLMNIKERIEGMGGTIKLLSDSSRGTTVSIHIPKALNQTTEKLG</sequence>
<dbReference type="InterPro" id="IPR003594">
    <property type="entry name" value="HATPase_dom"/>
</dbReference>
<evidence type="ECO:0000256" key="8">
    <source>
        <dbReference type="ARBA" id="ARBA00022777"/>
    </source>
</evidence>
<dbReference type="PIRSF" id="PIRSF037431">
    <property type="entry name" value="STHK_LiaS"/>
    <property type="match status" value="1"/>
</dbReference>
<evidence type="ECO:0000256" key="2">
    <source>
        <dbReference type="ARBA" id="ARBA00004651"/>
    </source>
</evidence>
<evidence type="ECO:0000256" key="13">
    <source>
        <dbReference type="PIRNR" id="PIRNR037431"/>
    </source>
</evidence>
<protein>
    <recommendedName>
        <fullName evidence="13">Sensor histidine kinase</fullName>
        <ecNumber evidence="13">2.7.13.3</ecNumber>
    </recommendedName>
</protein>
<keyword evidence="4" id="KW-0597">Phosphoprotein</keyword>
<feature type="transmembrane region" description="Helical" evidence="14">
    <location>
        <begin position="7"/>
        <end position="27"/>
    </location>
</feature>
<evidence type="ECO:0000256" key="6">
    <source>
        <dbReference type="ARBA" id="ARBA00022692"/>
    </source>
</evidence>
<feature type="domain" description="Histidine kinase" evidence="15">
    <location>
        <begin position="153"/>
        <end position="346"/>
    </location>
</feature>
<dbReference type="SUPFAM" id="SSF55874">
    <property type="entry name" value="ATPase domain of HSP90 chaperone/DNA topoisomerase II/histidine kinase"/>
    <property type="match status" value="1"/>
</dbReference>
<keyword evidence="7 13" id="KW-0547">Nucleotide-binding</keyword>
<keyword evidence="10 14" id="KW-1133">Transmembrane helix</keyword>
<evidence type="ECO:0000256" key="7">
    <source>
        <dbReference type="ARBA" id="ARBA00022741"/>
    </source>
</evidence>
<dbReference type="CDD" id="cd16917">
    <property type="entry name" value="HATPase_UhpB-NarQ-NarX-like"/>
    <property type="match status" value="1"/>
</dbReference>
<comment type="subcellular location">
    <subcellularLocation>
        <location evidence="2 13">Cell membrane</location>
        <topology evidence="2 13">Multi-pass membrane protein</topology>
    </subcellularLocation>
</comment>
<dbReference type="InterPro" id="IPR036890">
    <property type="entry name" value="HATPase_C_sf"/>
</dbReference>
<evidence type="ECO:0000256" key="11">
    <source>
        <dbReference type="ARBA" id="ARBA00023012"/>
    </source>
</evidence>
<feature type="transmembrane region" description="Helical" evidence="14">
    <location>
        <begin position="47"/>
        <end position="67"/>
    </location>
</feature>
<keyword evidence="8 13" id="KW-0418">Kinase</keyword>
<dbReference type="InterPro" id="IPR017202">
    <property type="entry name" value="LiaS/VraS"/>
</dbReference>
<organism evidence="16 17">
    <name type="scientific">Bavariicoccus seileri</name>
    <dbReference type="NCBI Taxonomy" id="549685"/>
    <lineage>
        <taxon>Bacteria</taxon>
        <taxon>Bacillati</taxon>
        <taxon>Bacillota</taxon>
        <taxon>Bacilli</taxon>
        <taxon>Lactobacillales</taxon>
        <taxon>Enterococcaceae</taxon>
        <taxon>Bavariicoccus</taxon>
    </lineage>
</organism>
<dbReference type="Pfam" id="PF07730">
    <property type="entry name" value="HisKA_3"/>
    <property type="match status" value="1"/>
</dbReference>
<evidence type="ECO:0000313" key="16">
    <source>
        <dbReference type="EMBL" id="HCS93743.1"/>
    </source>
</evidence>
<evidence type="ECO:0000313" key="17">
    <source>
        <dbReference type="Proteomes" id="UP000262195"/>
    </source>
</evidence>
<dbReference type="InterPro" id="IPR011712">
    <property type="entry name" value="Sig_transdc_His_kin_sub3_dim/P"/>
</dbReference>